<name>A0A1N7R8J3_9BACT</name>
<feature type="region of interest" description="Disordered" evidence="1">
    <location>
        <begin position="52"/>
        <end position="74"/>
    </location>
</feature>
<dbReference type="STRING" id="477680.SAMN05421788_110168"/>
<evidence type="ECO:0000313" key="3">
    <source>
        <dbReference type="Proteomes" id="UP000186917"/>
    </source>
</evidence>
<dbReference type="EMBL" id="FTOR01000010">
    <property type="protein sequence ID" value="SIT31431.1"/>
    <property type="molecule type" value="Genomic_DNA"/>
</dbReference>
<feature type="compositionally biased region" description="Pro residues" evidence="1">
    <location>
        <begin position="59"/>
        <end position="74"/>
    </location>
</feature>
<keyword evidence="3" id="KW-1185">Reference proteome</keyword>
<dbReference type="Proteomes" id="UP000186917">
    <property type="component" value="Unassembled WGS sequence"/>
</dbReference>
<protein>
    <submittedName>
        <fullName evidence="2">Uncharacterized protein</fullName>
    </submittedName>
</protein>
<gene>
    <name evidence="2" type="ORF">SAMN05421788_110168</name>
</gene>
<organism evidence="2 3">
    <name type="scientific">Filimonas lacunae</name>
    <dbReference type="NCBI Taxonomy" id="477680"/>
    <lineage>
        <taxon>Bacteria</taxon>
        <taxon>Pseudomonadati</taxon>
        <taxon>Bacteroidota</taxon>
        <taxon>Chitinophagia</taxon>
        <taxon>Chitinophagales</taxon>
        <taxon>Chitinophagaceae</taxon>
        <taxon>Filimonas</taxon>
    </lineage>
</organism>
<sequence length="74" mass="8486">MKIPPLTPSALNNIQHSMTQLNMEQLEILRKLVDNRIWRIRFHQFVHSIATTTLATPSTHPPDNLPYTPTPPCT</sequence>
<dbReference type="RefSeq" id="WP_144264144.1">
    <property type="nucleotide sequence ID" value="NZ_AP017422.1"/>
</dbReference>
<dbReference type="AlphaFoldDB" id="A0A1N7R8J3"/>
<accession>A0A1N7R8J3</accession>
<evidence type="ECO:0000313" key="2">
    <source>
        <dbReference type="EMBL" id="SIT31431.1"/>
    </source>
</evidence>
<evidence type="ECO:0000256" key="1">
    <source>
        <dbReference type="SAM" id="MobiDB-lite"/>
    </source>
</evidence>
<proteinExistence type="predicted"/>
<reference evidence="3" key="1">
    <citation type="submission" date="2017-01" db="EMBL/GenBank/DDBJ databases">
        <authorList>
            <person name="Varghese N."/>
            <person name="Submissions S."/>
        </authorList>
    </citation>
    <scope>NUCLEOTIDE SEQUENCE [LARGE SCALE GENOMIC DNA]</scope>
    <source>
        <strain evidence="3">DSM 21054</strain>
    </source>
</reference>